<dbReference type="AlphaFoldDB" id="A0A1G7TWL2"/>
<dbReference type="OrthoDB" id="9788916at2"/>
<evidence type="ECO:0000259" key="1">
    <source>
        <dbReference type="PROSITE" id="PS51186"/>
    </source>
</evidence>
<dbReference type="Gene3D" id="3.40.630.30">
    <property type="match status" value="1"/>
</dbReference>
<dbReference type="PROSITE" id="PS51186">
    <property type="entry name" value="GNAT"/>
    <property type="match status" value="1"/>
</dbReference>
<evidence type="ECO:0000313" key="2">
    <source>
        <dbReference type="EMBL" id="SDG39656.1"/>
    </source>
</evidence>
<dbReference type="PANTHER" id="PTHR43792">
    <property type="entry name" value="GNAT FAMILY, PUTATIVE (AFU_ORTHOLOGUE AFUA_3G00765)-RELATED-RELATED"/>
    <property type="match status" value="1"/>
</dbReference>
<proteinExistence type="predicted"/>
<organism evidence="2 3">
    <name type="scientific">Pedobacter terrae</name>
    <dbReference type="NCBI Taxonomy" id="405671"/>
    <lineage>
        <taxon>Bacteria</taxon>
        <taxon>Pseudomonadati</taxon>
        <taxon>Bacteroidota</taxon>
        <taxon>Sphingobacteriia</taxon>
        <taxon>Sphingobacteriales</taxon>
        <taxon>Sphingobacteriaceae</taxon>
        <taxon>Pedobacter</taxon>
    </lineage>
</organism>
<dbReference type="SUPFAM" id="SSF55729">
    <property type="entry name" value="Acyl-CoA N-acyltransferases (Nat)"/>
    <property type="match status" value="1"/>
</dbReference>
<dbReference type="InterPro" id="IPR000182">
    <property type="entry name" value="GNAT_dom"/>
</dbReference>
<dbReference type="InterPro" id="IPR051531">
    <property type="entry name" value="N-acetyltransferase"/>
</dbReference>
<keyword evidence="3" id="KW-1185">Reference proteome</keyword>
<dbReference type="RefSeq" id="WP_090499122.1">
    <property type="nucleotide sequence ID" value="NZ_FNCH01000006.1"/>
</dbReference>
<dbReference type="GO" id="GO:0016747">
    <property type="term" value="F:acyltransferase activity, transferring groups other than amino-acyl groups"/>
    <property type="evidence" value="ECO:0007669"/>
    <property type="project" value="InterPro"/>
</dbReference>
<name>A0A1G7TWL2_9SPHI</name>
<accession>A0A1G7TWL2</accession>
<dbReference type="PANTHER" id="PTHR43792:SF16">
    <property type="entry name" value="N-ACETYLTRANSFERASE DOMAIN-CONTAINING PROTEIN"/>
    <property type="match status" value="1"/>
</dbReference>
<reference evidence="3" key="1">
    <citation type="submission" date="2016-10" db="EMBL/GenBank/DDBJ databases">
        <authorList>
            <person name="Varghese N."/>
            <person name="Submissions S."/>
        </authorList>
    </citation>
    <scope>NUCLEOTIDE SEQUENCE [LARGE SCALE GENOMIC DNA]</scope>
    <source>
        <strain evidence="3">DSM 17933</strain>
    </source>
</reference>
<dbReference type="STRING" id="405671.SAMN05421827_10672"/>
<dbReference type="InterPro" id="IPR016181">
    <property type="entry name" value="Acyl_CoA_acyltransferase"/>
</dbReference>
<dbReference type="Pfam" id="PF13302">
    <property type="entry name" value="Acetyltransf_3"/>
    <property type="match status" value="1"/>
</dbReference>
<keyword evidence="2" id="KW-0808">Transferase</keyword>
<feature type="domain" description="N-acetyltransferase" evidence="1">
    <location>
        <begin position="10"/>
        <end position="173"/>
    </location>
</feature>
<dbReference type="Proteomes" id="UP000199643">
    <property type="component" value="Unassembled WGS sequence"/>
</dbReference>
<dbReference type="EMBL" id="FNCH01000006">
    <property type="protein sequence ID" value="SDG39656.1"/>
    <property type="molecule type" value="Genomic_DNA"/>
</dbReference>
<gene>
    <name evidence="2" type="ORF">SAMN05421827_10672</name>
</gene>
<evidence type="ECO:0000313" key="3">
    <source>
        <dbReference type="Proteomes" id="UP000199643"/>
    </source>
</evidence>
<protein>
    <submittedName>
        <fullName evidence="2">Protein N-acetyltransferase, RimJ/RimL family</fullName>
    </submittedName>
</protein>
<sequence>MKIFAETARLILREIIPADAEGMFEMNSDPDVQLYLGNKPIKSIEQSIAEIEFIRKQYTENGIGRWAVIEKATGNFVGWSGLKLIRETTNNHVNYYDLGYRFIKRFWGQGYATETAKAARDYGFNELKLNELIGIADINNFGSIHVLEKVGLKRISVFDYDGVKHHWMKIEKSVSFIKS</sequence>